<accession>A0A1G2CTG8</accession>
<feature type="binding site" evidence="9 12">
    <location>
        <position position="63"/>
    </location>
    <ligand>
        <name>Mn(2+)</name>
        <dbReference type="ChEBI" id="CHEBI:29035"/>
        <label>2</label>
    </ligand>
</feature>
<evidence type="ECO:0000256" key="5">
    <source>
        <dbReference type="ARBA" id="ARBA00022723"/>
    </source>
</evidence>
<dbReference type="Proteomes" id="UP000178841">
    <property type="component" value="Unassembled WGS sequence"/>
</dbReference>
<dbReference type="InterPro" id="IPR011258">
    <property type="entry name" value="BPG-indep_PGM_N"/>
</dbReference>
<dbReference type="Pfam" id="PF01676">
    <property type="entry name" value="Metalloenzyme"/>
    <property type="match status" value="1"/>
</dbReference>
<feature type="active site" description="Phosphoserine intermediate" evidence="9 11">
    <location>
        <position position="63"/>
    </location>
</feature>
<dbReference type="SUPFAM" id="SSF64158">
    <property type="entry name" value="2,3-Bisphosphoglycerate-independent phosphoglycerate mutase, substrate-binding domain"/>
    <property type="match status" value="1"/>
</dbReference>
<name>A0A1G2CTG8_9BACT</name>
<evidence type="ECO:0000313" key="15">
    <source>
        <dbReference type="EMBL" id="OGZ03951.1"/>
    </source>
</evidence>
<keyword evidence="5 9" id="KW-0479">Metal-binding</keyword>
<sequence>MDKHYKPVVLLILDGFGVSPSTESTWTFAQMPTFHELEKFFPFTTLQASGTATGLPWGEEGNSEVGHLTIGAGRPIFHHLPRIIMSIHDRSFFQNRALLDAANFTKTNNGKFHIMGLASSGSVHAYVDHLYALMTFAAEQKLDKVYLHLFTDGRDTHTKEGAKFMRQLEDRLTAQFPAVKIASIMGRDFAMDRDNHWDRIELTYRCLTDKSESEFVSASSYIEESYKNGVTDEFIKPANLQENEGKVEDGDAMVFYNFREDSVRELTSAFVSDDFSAFQREKLKKLFFVTMTEYDQKFPAHVAFPPLDIPWPLARVISEAGLTQLHVAETDKYAHVTYFFNGGKETPFKGEDRILVPSPHVAHFDEKPEMSVEAIAGEILKALPRYDFILANFANGDMVGHTGNFEATVKAIDIMDGVIAKIYPEVFKAGGAMIITADHGNAEEKIYAHSGEKRTKHTANPVPMFVLAPELKSAAPKTEEDIRSRYATTKGVISDVAPTVLALMGLPKKGEMAGINLLPKIS</sequence>
<proteinExistence type="inferred from homology"/>
<dbReference type="InterPro" id="IPR036646">
    <property type="entry name" value="PGAM_B_sf"/>
</dbReference>
<evidence type="ECO:0000256" key="6">
    <source>
        <dbReference type="ARBA" id="ARBA00023152"/>
    </source>
</evidence>
<feature type="binding site" evidence="9 12">
    <location>
        <position position="397"/>
    </location>
    <ligand>
        <name>Mn(2+)</name>
        <dbReference type="ChEBI" id="CHEBI:29035"/>
        <label>1</label>
    </ligand>
</feature>
<reference evidence="15 16" key="1">
    <citation type="journal article" date="2016" name="Nat. Commun.">
        <title>Thousands of microbial genomes shed light on interconnected biogeochemical processes in an aquifer system.</title>
        <authorList>
            <person name="Anantharaman K."/>
            <person name="Brown C.T."/>
            <person name="Hug L.A."/>
            <person name="Sharon I."/>
            <person name="Castelle C.J."/>
            <person name="Probst A.J."/>
            <person name="Thomas B.C."/>
            <person name="Singh A."/>
            <person name="Wilkins M.J."/>
            <person name="Karaoz U."/>
            <person name="Brodie E.L."/>
            <person name="Williams K.H."/>
            <person name="Hubbard S.S."/>
            <person name="Banfield J.F."/>
        </authorList>
    </citation>
    <scope>NUCLEOTIDE SEQUENCE [LARGE SCALE GENOMIC DNA]</scope>
</reference>
<evidence type="ECO:0000256" key="3">
    <source>
        <dbReference type="ARBA" id="ARBA00004798"/>
    </source>
</evidence>
<keyword evidence="8 9" id="KW-0413">Isomerase</keyword>
<evidence type="ECO:0000256" key="9">
    <source>
        <dbReference type="HAMAP-Rule" id="MF_01038"/>
    </source>
</evidence>
<evidence type="ECO:0000259" key="14">
    <source>
        <dbReference type="Pfam" id="PF06415"/>
    </source>
</evidence>
<feature type="binding site" evidence="9 12">
    <location>
        <position position="457"/>
    </location>
    <ligand>
        <name>Mn(2+)</name>
        <dbReference type="ChEBI" id="CHEBI:29035"/>
        <label>1</label>
    </ligand>
</feature>
<feature type="binding site" evidence="9 12">
    <location>
        <position position="14"/>
    </location>
    <ligand>
        <name>Mn(2+)</name>
        <dbReference type="ChEBI" id="CHEBI:29035"/>
        <label>2</label>
    </ligand>
</feature>
<evidence type="ECO:0000256" key="12">
    <source>
        <dbReference type="PIRSR" id="PIRSR001492-3"/>
    </source>
</evidence>
<dbReference type="EC" id="5.4.2.12" evidence="9 10"/>
<comment type="cofactor">
    <cofactor evidence="9">
        <name>Mn(2+)</name>
        <dbReference type="ChEBI" id="CHEBI:29035"/>
    </cofactor>
    <text evidence="9">Binds 2 manganese ions per subunit.</text>
</comment>
<evidence type="ECO:0000256" key="2">
    <source>
        <dbReference type="ARBA" id="ARBA00002315"/>
    </source>
</evidence>
<dbReference type="UniPathway" id="UPA00109">
    <property type="reaction ID" value="UER00186"/>
</dbReference>
<feature type="binding site" evidence="9 12">
    <location>
        <position position="439"/>
    </location>
    <ligand>
        <name>Mn(2+)</name>
        <dbReference type="ChEBI" id="CHEBI:29035"/>
        <label>2</label>
    </ligand>
</feature>
<evidence type="ECO:0000256" key="11">
    <source>
        <dbReference type="PIRSR" id="PIRSR001492-1"/>
    </source>
</evidence>
<keyword evidence="6 9" id="KW-0324">Glycolysis</keyword>
<evidence type="ECO:0000256" key="4">
    <source>
        <dbReference type="ARBA" id="ARBA00008819"/>
    </source>
</evidence>
<dbReference type="HAMAP" id="MF_01038">
    <property type="entry name" value="GpmI"/>
    <property type="match status" value="1"/>
</dbReference>
<dbReference type="SUPFAM" id="SSF53649">
    <property type="entry name" value="Alkaline phosphatase-like"/>
    <property type="match status" value="1"/>
</dbReference>
<organism evidence="15 16">
    <name type="scientific">Candidatus Lloydbacteria bacterium RIFCSPHIGHO2_01_FULL_41_20</name>
    <dbReference type="NCBI Taxonomy" id="1798657"/>
    <lineage>
        <taxon>Bacteria</taxon>
        <taxon>Candidatus Lloydiibacteriota</taxon>
    </lineage>
</organism>
<dbReference type="Gene3D" id="3.40.1450.10">
    <property type="entry name" value="BPG-independent phosphoglycerate mutase, domain B"/>
    <property type="match status" value="1"/>
</dbReference>
<comment type="function">
    <text evidence="2 9">Catalyzes the interconversion of 2-phosphoglycerate and 3-phosphoglycerate.</text>
</comment>
<feature type="binding site" evidence="9">
    <location>
        <position position="332"/>
    </location>
    <ligand>
        <name>substrate</name>
    </ligand>
</feature>
<comment type="catalytic activity">
    <reaction evidence="1 9">
        <text>(2R)-2-phosphoglycerate = (2R)-3-phosphoglycerate</text>
        <dbReference type="Rhea" id="RHEA:15901"/>
        <dbReference type="ChEBI" id="CHEBI:58272"/>
        <dbReference type="ChEBI" id="CHEBI:58289"/>
        <dbReference type="EC" id="5.4.2.12"/>
    </reaction>
</comment>
<dbReference type="PIRSF" id="PIRSF001492">
    <property type="entry name" value="IPGAM"/>
    <property type="match status" value="1"/>
</dbReference>
<evidence type="ECO:0000256" key="8">
    <source>
        <dbReference type="ARBA" id="ARBA00023235"/>
    </source>
</evidence>
<dbReference type="Gene3D" id="3.40.720.10">
    <property type="entry name" value="Alkaline Phosphatase, subunit A"/>
    <property type="match status" value="1"/>
</dbReference>
<evidence type="ECO:0000256" key="10">
    <source>
        <dbReference type="NCBIfam" id="TIGR01307"/>
    </source>
</evidence>
<comment type="pathway">
    <text evidence="3 9">Carbohydrate degradation; glycolysis; pyruvate from D-glyceraldehyde 3-phosphate: step 3/5.</text>
</comment>
<feature type="binding site" evidence="9 12">
    <location>
        <position position="401"/>
    </location>
    <ligand>
        <name>Mn(2+)</name>
        <dbReference type="ChEBI" id="CHEBI:29035"/>
        <label>1</label>
    </ligand>
</feature>
<dbReference type="InterPro" id="IPR017850">
    <property type="entry name" value="Alkaline_phosphatase_core_sf"/>
</dbReference>
<feature type="binding site" evidence="9">
    <location>
        <position position="187"/>
    </location>
    <ligand>
        <name>substrate</name>
    </ligand>
</feature>
<feature type="domain" description="Metalloenzyme" evidence="13">
    <location>
        <begin position="6"/>
        <end position="507"/>
    </location>
</feature>
<feature type="binding site" evidence="9">
    <location>
        <begin position="154"/>
        <end position="155"/>
    </location>
    <ligand>
        <name>substrate</name>
    </ligand>
</feature>
<dbReference type="AlphaFoldDB" id="A0A1G2CTG8"/>
<dbReference type="Pfam" id="PF06415">
    <property type="entry name" value="iPGM_N"/>
    <property type="match status" value="1"/>
</dbReference>
<dbReference type="GO" id="GO:0005829">
    <property type="term" value="C:cytosol"/>
    <property type="evidence" value="ECO:0007669"/>
    <property type="project" value="TreeGrafter"/>
</dbReference>
<comment type="caution">
    <text evidence="9">Lacks conserved residue(s) required for the propagation of feature annotation.</text>
</comment>
<dbReference type="CDD" id="cd16010">
    <property type="entry name" value="iPGM"/>
    <property type="match status" value="1"/>
</dbReference>
<dbReference type="STRING" id="1798657.A2648_01640"/>
<feature type="domain" description="BPG-independent PGAM N-terminal" evidence="14">
    <location>
        <begin position="85"/>
        <end position="296"/>
    </location>
</feature>
<gene>
    <name evidence="9" type="primary">gpmI</name>
    <name evidence="15" type="ORF">A2648_01640</name>
</gene>
<feature type="binding site" evidence="9">
    <location>
        <position position="124"/>
    </location>
    <ligand>
        <name>substrate</name>
    </ligand>
</feature>
<comment type="caution">
    <text evidence="15">The sequence shown here is derived from an EMBL/GenBank/DDBJ whole genome shotgun (WGS) entry which is preliminary data.</text>
</comment>
<dbReference type="GO" id="GO:0006096">
    <property type="term" value="P:glycolytic process"/>
    <property type="evidence" value="ECO:0007669"/>
    <property type="project" value="UniProtKB-UniRule"/>
</dbReference>
<evidence type="ECO:0000256" key="1">
    <source>
        <dbReference type="ARBA" id="ARBA00000370"/>
    </source>
</evidence>
<dbReference type="InterPro" id="IPR006124">
    <property type="entry name" value="Metalloenzyme"/>
</dbReference>
<feature type="binding site" evidence="9 12">
    <location>
        <position position="438"/>
    </location>
    <ligand>
        <name>Mn(2+)</name>
        <dbReference type="ChEBI" id="CHEBI:29035"/>
        <label>2</label>
    </ligand>
</feature>
<comment type="similarity">
    <text evidence="4 9">Belongs to the BPG-independent phosphoglycerate mutase family.</text>
</comment>
<feature type="binding site" evidence="9">
    <location>
        <position position="193"/>
    </location>
    <ligand>
        <name>substrate</name>
    </ligand>
</feature>
<dbReference type="GO" id="GO:0006007">
    <property type="term" value="P:glucose catabolic process"/>
    <property type="evidence" value="ECO:0007669"/>
    <property type="project" value="InterPro"/>
</dbReference>
<dbReference type="FunFam" id="3.40.1450.10:FF:000002">
    <property type="entry name" value="2,3-bisphosphoglycerate-independent phosphoglycerate mutase"/>
    <property type="match status" value="1"/>
</dbReference>
<comment type="subunit">
    <text evidence="9">Monomer.</text>
</comment>
<dbReference type="InterPro" id="IPR005995">
    <property type="entry name" value="Pgm_bpd_ind"/>
</dbReference>
<dbReference type="PANTHER" id="PTHR31637">
    <property type="entry name" value="2,3-BISPHOSPHOGLYCERATE-INDEPENDENT PHOSPHOGLYCERATE MUTASE"/>
    <property type="match status" value="1"/>
</dbReference>
<dbReference type="NCBIfam" id="TIGR01307">
    <property type="entry name" value="pgm_bpd_ind"/>
    <property type="match status" value="1"/>
</dbReference>
<evidence type="ECO:0000256" key="7">
    <source>
        <dbReference type="ARBA" id="ARBA00023211"/>
    </source>
</evidence>
<dbReference type="EMBL" id="MHLH01000013">
    <property type="protein sequence ID" value="OGZ03951.1"/>
    <property type="molecule type" value="Genomic_DNA"/>
</dbReference>
<evidence type="ECO:0000259" key="13">
    <source>
        <dbReference type="Pfam" id="PF01676"/>
    </source>
</evidence>
<keyword evidence="7 9" id="KW-0464">Manganese</keyword>
<dbReference type="GO" id="GO:0030145">
    <property type="term" value="F:manganese ion binding"/>
    <property type="evidence" value="ECO:0007669"/>
    <property type="project" value="UniProtKB-UniRule"/>
</dbReference>
<dbReference type="GO" id="GO:0004619">
    <property type="term" value="F:phosphoglycerate mutase activity"/>
    <property type="evidence" value="ECO:0007669"/>
    <property type="project" value="UniProtKB-UniRule"/>
</dbReference>
<protein>
    <recommendedName>
        <fullName evidence="9 10">2,3-bisphosphoglycerate-independent phosphoglycerate mutase</fullName>
        <shortName evidence="9">BPG-independent PGAM</shortName>
        <shortName evidence="9">Phosphoglyceromutase</shortName>
        <shortName evidence="9">iPGM</shortName>
        <ecNumber evidence="9 10">5.4.2.12</ecNumber>
    </recommendedName>
</protein>
<dbReference type="PANTHER" id="PTHR31637:SF0">
    <property type="entry name" value="2,3-BISPHOSPHOGLYCERATE-INDEPENDENT PHOSPHOGLYCERATE MUTASE"/>
    <property type="match status" value="1"/>
</dbReference>
<evidence type="ECO:0000313" key="16">
    <source>
        <dbReference type="Proteomes" id="UP000178841"/>
    </source>
</evidence>